<evidence type="ECO:0000313" key="4">
    <source>
        <dbReference type="Proteomes" id="UP000435648"/>
    </source>
</evidence>
<name>A0A857C971_9HYPH</name>
<dbReference type="CDD" id="cd02224">
    <property type="entry name" value="cupin_SPO2919-like"/>
    <property type="match status" value="1"/>
</dbReference>
<evidence type="ECO:0000256" key="1">
    <source>
        <dbReference type="ARBA" id="ARBA00022723"/>
    </source>
</evidence>
<organism evidence="3 4">
    <name type="scientific">Stappia indica</name>
    <dbReference type="NCBI Taxonomy" id="538381"/>
    <lineage>
        <taxon>Bacteria</taxon>
        <taxon>Pseudomonadati</taxon>
        <taxon>Pseudomonadota</taxon>
        <taxon>Alphaproteobacteria</taxon>
        <taxon>Hyphomicrobiales</taxon>
        <taxon>Stappiaceae</taxon>
        <taxon>Stappia</taxon>
    </lineage>
</organism>
<dbReference type="InterPro" id="IPR051610">
    <property type="entry name" value="GPI/OXD"/>
</dbReference>
<dbReference type="PANTHER" id="PTHR35848">
    <property type="entry name" value="OXALATE-BINDING PROTEIN"/>
    <property type="match status" value="1"/>
</dbReference>
<proteinExistence type="predicted"/>
<dbReference type="InterPro" id="IPR013096">
    <property type="entry name" value="Cupin_2"/>
</dbReference>
<gene>
    <name evidence="3" type="ORF">GH266_14345</name>
</gene>
<feature type="domain" description="Cupin type-2" evidence="2">
    <location>
        <begin position="47"/>
        <end position="119"/>
    </location>
</feature>
<dbReference type="GO" id="GO:0046872">
    <property type="term" value="F:metal ion binding"/>
    <property type="evidence" value="ECO:0007669"/>
    <property type="project" value="UniProtKB-KW"/>
</dbReference>
<dbReference type="InterPro" id="IPR014710">
    <property type="entry name" value="RmlC-like_jellyroll"/>
</dbReference>
<sequence length="170" mass="18026">MTSPIVRPPIVRPDALRLQTQRHGESFEAGTAPIAAPLGARHLGARYVEVPAGKKAWPFHCHHANDEMFVILAGSGRLRYGGDEHPVSAGDVVVCPAGGPQTAHQLIAGPEAPLRYLAISSMREPDVMEYPDSGKLAVFAGSAPGGDKAARRLDLVLRGDATAGYWDGED</sequence>
<dbReference type="Proteomes" id="UP000435648">
    <property type="component" value="Chromosome"/>
</dbReference>
<dbReference type="SUPFAM" id="SSF51182">
    <property type="entry name" value="RmlC-like cupins"/>
    <property type="match status" value="1"/>
</dbReference>
<keyword evidence="1" id="KW-0479">Metal-binding</keyword>
<dbReference type="RefSeq" id="WP_158194433.1">
    <property type="nucleotide sequence ID" value="NZ_CP046908.1"/>
</dbReference>
<dbReference type="EMBL" id="CP046908">
    <property type="protein sequence ID" value="QGZ35566.1"/>
    <property type="molecule type" value="Genomic_DNA"/>
</dbReference>
<accession>A0A857C971</accession>
<dbReference type="InterPro" id="IPR011051">
    <property type="entry name" value="RmlC_Cupin_sf"/>
</dbReference>
<evidence type="ECO:0000259" key="2">
    <source>
        <dbReference type="Pfam" id="PF07883"/>
    </source>
</evidence>
<dbReference type="KEGG" id="siw:GH266_14345"/>
<dbReference type="OrthoDB" id="116921at2"/>
<dbReference type="AlphaFoldDB" id="A0A857C971"/>
<evidence type="ECO:0000313" key="3">
    <source>
        <dbReference type="EMBL" id="QGZ35566.1"/>
    </source>
</evidence>
<reference evidence="3 4" key="1">
    <citation type="submission" date="2019-12" db="EMBL/GenBank/DDBJ databases">
        <title>The genome of Stappia indica PHM037.</title>
        <authorList>
            <person name="Kacar D."/>
            <person name="Galan B."/>
            <person name="Canedo L."/>
            <person name="Rodriguez P."/>
            <person name="de la Calle F."/>
            <person name="Garcia J.L."/>
        </authorList>
    </citation>
    <scope>NUCLEOTIDE SEQUENCE [LARGE SCALE GENOMIC DNA]</scope>
    <source>
        <strain evidence="3 4">PHM037</strain>
    </source>
</reference>
<protein>
    <submittedName>
        <fullName evidence="3">Cupin domain-containing protein</fullName>
    </submittedName>
</protein>
<dbReference type="Pfam" id="PF07883">
    <property type="entry name" value="Cupin_2"/>
    <property type="match status" value="1"/>
</dbReference>
<dbReference type="PANTHER" id="PTHR35848:SF6">
    <property type="entry name" value="CUPIN TYPE-2 DOMAIN-CONTAINING PROTEIN"/>
    <property type="match status" value="1"/>
</dbReference>
<dbReference type="Gene3D" id="2.60.120.10">
    <property type="entry name" value="Jelly Rolls"/>
    <property type="match status" value="1"/>
</dbReference>